<dbReference type="Proteomes" id="UP001165296">
    <property type="component" value="Unassembled WGS sequence"/>
</dbReference>
<dbReference type="GO" id="GO:0005524">
    <property type="term" value="F:ATP binding"/>
    <property type="evidence" value="ECO:0007669"/>
    <property type="project" value="UniProtKB-KW"/>
</dbReference>
<dbReference type="InterPro" id="IPR032524">
    <property type="entry name" value="ABC_tran_C"/>
</dbReference>
<dbReference type="InterPro" id="IPR037118">
    <property type="entry name" value="Val-tRNA_synth_C_sf"/>
</dbReference>
<keyword evidence="1" id="KW-0547">Nucleotide-binding</keyword>
<gene>
    <name evidence="5" type="ORF">LGH74_13490</name>
</gene>
<keyword evidence="6" id="KW-1185">Reference proteome</keyword>
<feature type="coiled-coil region" evidence="3">
    <location>
        <begin position="244"/>
        <end position="271"/>
    </location>
</feature>
<feature type="domain" description="ABC transporter" evidence="4">
    <location>
        <begin position="316"/>
        <end position="534"/>
    </location>
</feature>
<protein>
    <submittedName>
        <fullName evidence="5">ABC-F family ATP-binding cassette domain-containing protein</fullName>
    </submittedName>
</protein>
<dbReference type="InterPro" id="IPR003593">
    <property type="entry name" value="AAA+_ATPase"/>
</dbReference>
<sequence length="639" mass="72192">MNLLSGENLSKNYADRWLFRELGFGLNLGQRVALVGINGTGKTTLLRILAGLEQPDTGSVSVRKGIRVAFLGQQPVFDENMTVEETIFASQNDTLAAIRDYEHVVNDPNHKSDDLQRVMEQMDALNAWDYEAQVKQILGRLGILGELLERKVSMLSGGQRKRVALARVLIEEPEVLILDEPTNHLDLDTIEWLEGRLASPSLTLLMVTHDRYFLDKVANEIVEMDQGRVHRYQGNYSYFVEKKAEREQIEVAEVEKARNLLRKELDWMRRQPQARGTKQKARIDAFYETQEKAKTKISGPQLELSVKTTRQGGKIIEVEHLHKQFGNNVVLDDFSYVFKKKDRIGLIGPNGAGKSTLMNMLTGKLQPDSGTVDAGQTTVFGYYTQTELEFDESQRVIDIVKEVAEVVEMANGEVVTASQFLQHFQFPPAQQYTMVSKLSGGEKRRLQLLRVLIKNPNFLILDEPTNDLDIITLNILEDFLLNFSGCLLIVSHDRYFMDALVEHVFVLEPGGKIRQFPGNYTDYREWQKEHQAEEYAREKAQTAKAAAGVAPSAAPVAAAPVATATSAPKRKATFAEKKEYETLEKDIEKLETRKLQLIEQLNAGTGSHKELADWAAELKQTDKDLDSKGERWLELADLV</sequence>
<evidence type="ECO:0000256" key="3">
    <source>
        <dbReference type="SAM" id="Coils"/>
    </source>
</evidence>
<dbReference type="InterPro" id="IPR051309">
    <property type="entry name" value="ABCF_ATPase"/>
</dbReference>
<dbReference type="EMBL" id="JAJADR010000003">
    <property type="protein sequence ID" value="MCB2408997.1"/>
    <property type="molecule type" value="Genomic_DNA"/>
</dbReference>
<dbReference type="Pfam" id="PF12848">
    <property type="entry name" value="ABC_tran_Xtn"/>
    <property type="match status" value="1"/>
</dbReference>
<dbReference type="PANTHER" id="PTHR42855">
    <property type="entry name" value="ABC TRANSPORTER ATP-BINDING SUBUNIT"/>
    <property type="match status" value="1"/>
</dbReference>
<accession>A0ABS8ARZ9</accession>
<evidence type="ECO:0000313" key="5">
    <source>
        <dbReference type="EMBL" id="MCB2408997.1"/>
    </source>
</evidence>
<dbReference type="PROSITE" id="PS50893">
    <property type="entry name" value="ABC_TRANSPORTER_2"/>
    <property type="match status" value="2"/>
</dbReference>
<proteinExistence type="predicted"/>
<dbReference type="InterPro" id="IPR032781">
    <property type="entry name" value="ABC_tran_Xtn"/>
</dbReference>
<dbReference type="PROSITE" id="PS00211">
    <property type="entry name" value="ABC_TRANSPORTER_1"/>
    <property type="match status" value="2"/>
</dbReference>
<dbReference type="InterPro" id="IPR017871">
    <property type="entry name" value="ABC_transporter-like_CS"/>
</dbReference>
<feature type="domain" description="ABC transporter" evidence="4">
    <location>
        <begin position="4"/>
        <end position="251"/>
    </location>
</feature>
<dbReference type="SMART" id="SM00382">
    <property type="entry name" value="AAA"/>
    <property type="match status" value="2"/>
</dbReference>
<dbReference type="InterPro" id="IPR027417">
    <property type="entry name" value="P-loop_NTPase"/>
</dbReference>
<comment type="caution">
    <text evidence="5">The sequence shown here is derived from an EMBL/GenBank/DDBJ whole genome shotgun (WGS) entry which is preliminary data.</text>
</comment>
<keyword evidence="2 5" id="KW-0067">ATP-binding</keyword>
<dbReference type="InterPro" id="IPR003439">
    <property type="entry name" value="ABC_transporter-like_ATP-bd"/>
</dbReference>
<evidence type="ECO:0000256" key="1">
    <source>
        <dbReference type="ARBA" id="ARBA00022741"/>
    </source>
</evidence>
<keyword evidence="3" id="KW-0175">Coiled coil</keyword>
<name>A0ABS8ARZ9_9BACT</name>
<evidence type="ECO:0000259" key="4">
    <source>
        <dbReference type="PROSITE" id="PS50893"/>
    </source>
</evidence>
<dbReference type="Pfam" id="PF16326">
    <property type="entry name" value="ABC_tran_CTD"/>
    <property type="match status" value="1"/>
</dbReference>
<dbReference type="SUPFAM" id="SSF52540">
    <property type="entry name" value="P-loop containing nucleoside triphosphate hydrolases"/>
    <property type="match status" value="2"/>
</dbReference>
<dbReference type="PANTHER" id="PTHR42855:SF1">
    <property type="entry name" value="ABC TRANSPORTER DOMAIN-CONTAINING PROTEIN"/>
    <property type="match status" value="1"/>
</dbReference>
<dbReference type="CDD" id="cd03221">
    <property type="entry name" value="ABCF_EF-3"/>
    <property type="match status" value="2"/>
</dbReference>
<dbReference type="Gene3D" id="3.40.50.300">
    <property type="entry name" value="P-loop containing nucleotide triphosphate hydrolases"/>
    <property type="match status" value="2"/>
</dbReference>
<evidence type="ECO:0000313" key="6">
    <source>
        <dbReference type="Proteomes" id="UP001165296"/>
    </source>
</evidence>
<dbReference type="Pfam" id="PF00005">
    <property type="entry name" value="ABC_tran"/>
    <property type="match status" value="2"/>
</dbReference>
<feature type="coiled-coil region" evidence="3">
    <location>
        <begin position="573"/>
        <end position="600"/>
    </location>
</feature>
<dbReference type="Gene3D" id="1.10.287.380">
    <property type="entry name" value="Valyl-tRNA synthetase, C-terminal domain"/>
    <property type="match status" value="1"/>
</dbReference>
<dbReference type="RefSeq" id="WP_226176488.1">
    <property type="nucleotide sequence ID" value="NZ_JAJADR010000003.1"/>
</dbReference>
<evidence type="ECO:0000256" key="2">
    <source>
        <dbReference type="ARBA" id="ARBA00022840"/>
    </source>
</evidence>
<reference evidence="5" key="1">
    <citation type="submission" date="2021-10" db="EMBL/GenBank/DDBJ databases">
        <authorList>
            <person name="Dean J.D."/>
            <person name="Kim M.K."/>
            <person name="Newey C.N."/>
            <person name="Stoker T.S."/>
            <person name="Thompson D.W."/>
            <person name="Grose J.H."/>
        </authorList>
    </citation>
    <scope>NUCLEOTIDE SEQUENCE</scope>
    <source>
        <strain evidence="5">BT178</strain>
    </source>
</reference>
<organism evidence="5 6">
    <name type="scientific">Hymenobacter lucidus</name>
    <dbReference type="NCBI Taxonomy" id="2880930"/>
    <lineage>
        <taxon>Bacteria</taxon>
        <taxon>Pseudomonadati</taxon>
        <taxon>Bacteroidota</taxon>
        <taxon>Cytophagia</taxon>
        <taxon>Cytophagales</taxon>
        <taxon>Hymenobacteraceae</taxon>
        <taxon>Hymenobacter</taxon>
    </lineage>
</organism>